<accession>A0ABR0K4S2</accession>
<dbReference type="PANTHER" id="PTHR18952:SF274">
    <property type="entry name" value="ALPHA-CARBONIC ANHYDRASE DOMAIN-CONTAINING PROTEIN"/>
    <property type="match status" value="1"/>
</dbReference>
<keyword evidence="1" id="KW-0732">Signal</keyword>
<feature type="chain" id="PRO_5045282461" description="Alpha-carbonic anhydrase domain-containing protein" evidence="1">
    <location>
        <begin position="18"/>
        <end position="277"/>
    </location>
</feature>
<keyword evidence="4" id="KW-1185">Reference proteome</keyword>
<evidence type="ECO:0000259" key="2">
    <source>
        <dbReference type="PROSITE" id="PS51144"/>
    </source>
</evidence>
<dbReference type="EMBL" id="JAVRRG010000103">
    <property type="protein sequence ID" value="KAK5086022.1"/>
    <property type="molecule type" value="Genomic_DNA"/>
</dbReference>
<reference evidence="3 4" key="1">
    <citation type="submission" date="2023-08" db="EMBL/GenBank/DDBJ databases">
        <title>Black Yeasts Isolated from many extreme environments.</title>
        <authorList>
            <person name="Coleine C."/>
            <person name="Stajich J.E."/>
            <person name="Selbmann L."/>
        </authorList>
    </citation>
    <scope>NUCLEOTIDE SEQUENCE [LARGE SCALE GENOMIC DNA]</scope>
    <source>
        <strain evidence="3 4">CCFEE 5885</strain>
    </source>
</reference>
<dbReference type="Proteomes" id="UP001345013">
    <property type="component" value="Unassembled WGS sequence"/>
</dbReference>
<name>A0ABR0K4S2_9EURO</name>
<comment type="caution">
    <text evidence="3">The sequence shown here is derived from an EMBL/GenBank/DDBJ whole genome shotgun (WGS) entry which is preliminary data.</text>
</comment>
<dbReference type="InterPro" id="IPR001148">
    <property type="entry name" value="CA_dom"/>
</dbReference>
<dbReference type="InterPro" id="IPR041891">
    <property type="entry name" value="Alpha_CA_prokaryot-like"/>
</dbReference>
<evidence type="ECO:0000256" key="1">
    <source>
        <dbReference type="SAM" id="SignalP"/>
    </source>
</evidence>
<dbReference type="SUPFAM" id="SSF51069">
    <property type="entry name" value="Carbonic anhydrase"/>
    <property type="match status" value="1"/>
</dbReference>
<dbReference type="PANTHER" id="PTHR18952">
    <property type="entry name" value="CARBONIC ANHYDRASE"/>
    <property type="match status" value="1"/>
</dbReference>
<feature type="domain" description="Alpha-carbonic anhydrase" evidence="2">
    <location>
        <begin position="45"/>
        <end position="277"/>
    </location>
</feature>
<dbReference type="Gene3D" id="3.10.200.10">
    <property type="entry name" value="Alpha carbonic anhydrase"/>
    <property type="match status" value="1"/>
</dbReference>
<protein>
    <recommendedName>
        <fullName evidence="2">Alpha-carbonic anhydrase domain-containing protein</fullName>
    </recommendedName>
</protein>
<evidence type="ECO:0000313" key="4">
    <source>
        <dbReference type="Proteomes" id="UP001345013"/>
    </source>
</evidence>
<dbReference type="CDD" id="cd03124">
    <property type="entry name" value="alpha_CA_prokaryotic_like"/>
    <property type="match status" value="1"/>
</dbReference>
<evidence type="ECO:0000313" key="3">
    <source>
        <dbReference type="EMBL" id="KAK5086022.1"/>
    </source>
</evidence>
<dbReference type="Pfam" id="PF00194">
    <property type="entry name" value="Carb_anhydrase"/>
    <property type="match status" value="1"/>
</dbReference>
<organism evidence="3 4">
    <name type="scientific">Lithohypha guttulata</name>
    <dbReference type="NCBI Taxonomy" id="1690604"/>
    <lineage>
        <taxon>Eukaryota</taxon>
        <taxon>Fungi</taxon>
        <taxon>Dikarya</taxon>
        <taxon>Ascomycota</taxon>
        <taxon>Pezizomycotina</taxon>
        <taxon>Eurotiomycetes</taxon>
        <taxon>Chaetothyriomycetidae</taxon>
        <taxon>Chaetothyriales</taxon>
        <taxon>Trichomeriaceae</taxon>
        <taxon>Lithohypha</taxon>
    </lineage>
</organism>
<sequence>MLTFPLLLPFILPLAFGCPQHENHIAPLHNNGQIIVSTSTAHSPPYWSYDTSYDWGRLSPDYTLCQVGTNQSPIALWLNDGLPNRRPPDFTGYRPNATGEYYNWGYGPAFTFYHHEGDYSGLPTIEVDNQTLYMKGWHIHAPSDHVIDGKRSRAELHLVHYDTSGAASAVISIRLGASREGSLFFAQLPSPAVHFNDTSAIQNVVIDPLQIIREVGDFAEFWTYKGSLTTPPCTEGVQWFVARETLLVGVKQMQDILGASTFAARVEQEVWLHDVNM</sequence>
<dbReference type="InterPro" id="IPR036398">
    <property type="entry name" value="CA_dom_sf"/>
</dbReference>
<feature type="signal peptide" evidence="1">
    <location>
        <begin position="1"/>
        <end position="17"/>
    </location>
</feature>
<gene>
    <name evidence="3" type="ORF">LTR24_007172</name>
</gene>
<proteinExistence type="predicted"/>
<dbReference type="InterPro" id="IPR023561">
    <property type="entry name" value="Carbonic_anhydrase_a-class"/>
</dbReference>
<dbReference type="SMART" id="SM01057">
    <property type="entry name" value="Carb_anhydrase"/>
    <property type="match status" value="1"/>
</dbReference>
<dbReference type="PROSITE" id="PS51144">
    <property type="entry name" value="ALPHA_CA_2"/>
    <property type="match status" value="1"/>
</dbReference>